<feature type="compositionally biased region" description="Polar residues" evidence="8">
    <location>
        <begin position="754"/>
        <end position="764"/>
    </location>
</feature>
<dbReference type="NCBIfam" id="TIGR00196">
    <property type="entry name" value="yjeF_cterm"/>
    <property type="match status" value="1"/>
</dbReference>
<keyword evidence="4 7" id="KW-0520">NAD</keyword>
<proteinExistence type="inferred from homology"/>
<comment type="cofactor">
    <cofactor evidence="7">
        <name>Mg(2+)</name>
        <dbReference type="ChEBI" id="CHEBI:18420"/>
    </cofactor>
</comment>
<comment type="catalytic activity">
    <reaction evidence="7">
        <text>(6S)-NADHX + ATP = ADP + phosphate + NADH + H(+)</text>
        <dbReference type="Rhea" id="RHEA:19017"/>
        <dbReference type="ChEBI" id="CHEBI:15378"/>
        <dbReference type="ChEBI" id="CHEBI:30616"/>
        <dbReference type="ChEBI" id="CHEBI:43474"/>
        <dbReference type="ChEBI" id="CHEBI:57945"/>
        <dbReference type="ChEBI" id="CHEBI:64074"/>
        <dbReference type="ChEBI" id="CHEBI:456216"/>
        <dbReference type="EC" id="4.2.1.93"/>
    </reaction>
</comment>
<feature type="compositionally biased region" description="Low complexity" evidence="8">
    <location>
        <begin position="524"/>
        <end position="534"/>
    </location>
</feature>
<dbReference type="EMBL" id="CAVNYO010000466">
    <property type="protein sequence ID" value="CAK5283156.1"/>
    <property type="molecule type" value="Genomic_DNA"/>
</dbReference>
<feature type="compositionally biased region" description="Low complexity" evidence="8">
    <location>
        <begin position="430"/>
        <end position="440"/>
    </location>
</feature>
<dbReference type="GO" id="GO:0110051">
    <property type="term" value="P:metabolite repair"/>
    <property type="evidence" value="ECO:0007669"/>
    <property type="project" value="TreeGrafter"/>
</dbReference>
<dbReference type="Gene3D" id="3.40.1190.20">
    <property type="match status" value="1"/>
</dbReference>
<dbReference type="InterPro" id="IPR029056">
    <property type="entry name" value="Ribokinase-like"/>
</dbReference>
<accession>A0AAD2HXK4</accession>
<comment type="caution">
    <text evidence="10">The sequence shown here is derived from an EMBL/GenBank/DDBJ whole genome shotgun (WGS) entry which is preliminary data.</text>
</comment>
<evidence type="ECO:0000256" key="3">
    <source>
        <dbReference type="ARBA" id="ARBA00022857"/>
    </source>
</evidence>
<dbReference type="GO" id="GO:0005524">
    <property type="term" value="F:ATP binding"/>
    <property type="evidence" value="ECO:0007669"/>
    <property type="project" value="UniProtKB-KW"/>
</dbReference>
<dbReference type="Pfam" id="PF01256">
    <property type="entry name" value="Carb_kinase"/>
    <property type="match status" value="2"/>
</dbReference>
<dbReference type="PANTHER" id="PTHR12592">
    <property type="entry name" value="ATP-DEPENDENT (S)-NAD(P)H-HYDRATE DEHYDRATASE FAMILY MEMBER"/>
    <property type="match status" value="1"/>
</dbReference>
<dbReference type="GO" id="GO:0005737">
    <property type="term" value="C:cytoplasm"/>
    <property type="evidence" value="ECO:0007669"/>
    <property type="project" value="UniProtKB-SubCell"/>
</dbReference>
<dbReference type="PANTHER" id="PTHR12592:SF0">
    <property type="entry name" value="ATP-DEPENDENT (S)-NAD(P)H-HYDRATE DEHYDRATASE"/>
    <property type="match status" value="1"/>
</dbReference>
<feature type="region of interest" description="Disordered" evidence="8">
    <location>
        <begin position="362"/>
        <end position="454"/>
    </location>
</feature>
<feature type="compositionally biased region" description="Low complexity" evidence="8">
    <location>
        <begin position="385"/>
        <end position="405"/>
    </location>
</feature>
<dbReference type="PROSITE" id="PS51383">
    <property type="entry name" value="YJEF_C_3"/>
    <property type="match status" value="1"/>
</dbReference>
<dbReference type="InterPro" id="IPR000631">
    <property type="entry name" value="CARKD"/>
</dbReference>
<keyword evidence="5 7" id="KW-0456">Lyase</keyword>
<dbReference type="SUPFAM" id="SSF53613">
    <property type="entry name" value="Ribokinase-like"/>
    <property type="match status" value="1"/>
</dbReference>
<comment type="subcellular location">
    <subcellularLocation>
        <location evidence="7">Cytoplasm</location>
    </subcellularLocation>
</comment>
<feature type="binding site" evidence="7">
    <location>
        <begin position="173"/>
        <end position="179"/>
    </location>
    <ligand>
        <name>(6S)-NADPHX</name>
        <dbReference type="ChEBI" id="CHEBI:64076"/>
    </ligand>
</feature>
<comment type="catalytic activity">
    <reaction evidence="6 7">
        <text>(6S)-NADPHX + ATP = ADP + phosphate + NADPH + H(+)</text>
        <dbReference type="Rhea" id="RHEA:32231"/>
        <dbReference type="ChEBI" id="CHEBI:15378"/>
        <dbReference type="ChEBI" id="CHEBI:30616"/>
        <dbReference type="ChEBI" id="CHEBI:43474"/>
        <dbReference type="ChEBI" id="CHEBI:57783"/>
        <dbReference type="ChEBI" id="CHEBI:64076"/>
        <dbReference type="ChEBI" id="CHEBI:456216"/>
        <dbReference type="EC" id="4.2.1.93"/>
    </reaction>
</comment>
<evidence type="ECO:0000256" key="4">
    <source>
        <dbReference type="ARBA" id="ARBA00023027"/>
    </source>
</evidence>
<dbReference type="EC" id="4.2.1.93" evidence="7"/>
<keyword evidence="1 7" id="KW-0547">Nucleotide-binding</keyword>
<dbReference type="InterPro" id="IPR017953">
    <property type="entry name" value="Carbohydrate_kinase_pred_CS"/>
</dbReference>
<evidence type="ECO:0000256" key="1">
    <source>
        <dbReference type="ARBA" id="ARBA00022741"/>
    </source>
</evidence>
<feature type="compositionally biased region" description="Polar residues" evidence="8">
    <location>
        <begin position="504"/>
        <end position="513"/>
    </location>
</feature>
<comment type="function">
    <text evidence="7">Catalyzes the dehydration of the S-form of NAD(P)HX at the expense of ATP, which is converted to ADP. Together with NAD(P)HX epimerase, which catalyzes the epimerization of the S- and R-forms, the enzyme allows the repair of both epimers of NAD(P)HX, a damaged form of NAD(P)H that is a result of enzymatic or heat-dependent hydration.</text>
</comment>
<feature type="compositionally biased region" description="Acidic residues" evidence="8">
    <location>
        <begin position="374"/>
        <end position="384"/>
    </location>
</feature>
<evidence type="ECO:0000313" key="10">
    <source>
        <dbReference type="EMBL" id="CAK5283156.1"/>
    </source>
</evidence>
<feature type="binding site" evidence="7">
    <location>
        <position position="120"/>
    </location>
    <ligand>
        <name>(6S)-NADPHX</name>
        <dbReference type="ChEBI" id="CHEBI:64076"/>
    </ligand>
</feature>
<feature type="compositionally biased region" description="Basic and acidic residues" evidence="8">
    <location>
        <begin position="805"/>
        <end position="818"/>
    </location>
</feature>
<protein>
    <recommendedName>
        <fullName evidence="7">ATP-dependent (S)-NAD(P)H-hydrate dehydratase</fullName>
        <ecNumber evidence="7">4.2.1.93</ecNumber>
    </recommendedName>
    <alternativeName>
        <fullName evidence="7">ATP-dependent NAD(P)HX dehydratase</fullName>
    </alternativeName>
</protein>
<evidence type="ECO:0000313" key="11">
    <source>
        <dbReference type="Proteomes" id="UP001295794"/>
    </source>
</evidence>
<keyword evidence="11" id="KW-1185">Reference proteome</keyword>
<feature type="region of interest" description="Disordered" evidence="8">
    <location>
        <begin position="619"/>
        <end position="648"/>
    </location>
</feature>
<dbReference type="HAMAP" id="MF_01965">
    <property type="entry name" value="NADHX_dehydratase"/>
    <property type="match status" value="1"/>
</dbReference>
<reference evidence="10" key="1">
    <citation type="submission" date="2023-11" db="EMBL/GenBank/DDBJ databases">
        <authorList>
            <person name="De Vega J J."/>
            <person name="De Vega J J."/>
        </authorList>
    </citation>
    <scope>NUCLEOTIDE SEQUENCE</scope>
</reference>
<feature type="region of interest" description="Disordered" evidence="8">
    <location>
        <begin position="466"/>
        <end position="562"/>
    </location>
</feature>
<keyword evidence="7" id="KW-0597">Phosphoprotein</keyword>
<keyword evidence="7" id="KW-0963">Cytoplasm</keyword>
<feature type="binding site" evidence="7">
    <location>
        <begin position="211"/>
        <end position="215"/>
    </location>
    <ligand>
        <name>ATP</name>
        <dbReference type="ChEBI" id="CHEBI:30616"/>
    </ligand>
</feature>
<keyword evidence="2 7" id="KW-0067">ATP-binding</keyword>
<dbReference type="AlphaFoldDB" id="A0AAD2HXK4"/>
<feature type="binding site" evidence="7">
    <location>
        <begin position="253"/>
        <end position="262"/>
    </location>
    <ligand>
        <name>ATP</name>
        <dbReference type="ChEBI" id="CHEBI:30616"/>
    </ligand>
</feature>
<dbReference type="PROSITE" id="PS01050">
    <property type="entry name" value="YJEF_C_2"/>
    <property type="match status" value="1"/>
</dbReference>
<dbReference type="CDD" id="cd01171">
    <property type="entry name" value="YXKO-related"/>
    <property type="match status" value="1"/>
</dbReference>
<feature type="region of interest" description="Disordered" evidence="8">
    <location>
        <begin position="754"/>
        <end position="825"/>
    </location>
</feature>
<sequence length="849" mass="91234">MRILPATRRLMTLKRAVAQAKQLIPPLDGSLHKGQSGRVGVLGGALDYTGAPFFAAITALRVGADLSHVICSPSAASAIKSYSPDLIVHPILREDVSEDQVRPELKSILSRLHVLVVGPGLGREPYMQSLAKMAVSLARAEGMFLVLDADALWMVGQDISIIKGYRRAVVTPNVAEFARLSEQVGIDPKTPANERAGLVSRALGGVTVLQKGAADVIAVDTTGNAADLEASSMAGADPEREKTQQQIEVDGQGGMKRCGGQGDVLSGTVGTFLAWAKCYENGVFGDKSMPASQFPLLAAVGGSLVTRTASRRAFHKQGRGVITQDMLPELGQAFAEIFGDEAHGEDKGKFLVVKKTYLSRSKRKDTSSSVNSASEEEEETEDVTMSEATGVVKPPSKVAVKPNSKASTIKPLDEPATQPDTGTPVSEPITTKTPKKTVSSKGKEIAASPGRAPKKVEVQCVCLSYSPQQPPEKVSIAPSLPGPGPRTTGKTEAPGASAKKTHIRSMSSISSLKQVADDASATESPSSKKPVSSVNRKRFATPDTVDDATSVAESSMGAGTIRRTEAERIEYFNNQPDCSDIEPHSVTCTRCKKVVNLGRKQTYRVKPWETHRQRCDQKVSATEDDAQSELRSEAGTTKRSNTRHSVEQRKAILESDERAKTVLPDKVLCRKCDKWIRLAAKSEYALSNWNAHQTSCGGAVVSHRVAMATRKIQLVNDSQASSSGPRHVDCRFCGITVELDGDADYTLTNWESHKQTCTSPSKSGRATKAPQERSPASEEAPEAEASHTRGTKRGLDEPDLDVADPDARAPNRARKESYEPVNKAPPSVLGWFLMPFKAFMHGYQQSMAS</sequence>
<evidence type="ECO:0000256" key="7">
    <source>
        <dbReference type="HAMAP-Rule" id="MF_03157"/>
    </source>
</evidence>
<evidence type="ECO:0000256" key="2">
    <source>
        <dbReference type="ARBA" id="ARBA00022840"/>
    </source>
</evidence>
<dbReference type="GO" id="GO:0047453">
    <property type="term" value="F:ATP-dependent NAD(P)H-hydrate dehydratase activity"/>
    <property type="evidence" value="ECO:0007669"/>
    <property type="project" value="UniProtKB-UniRule"/>
</dbReference>
<feature type="binding site" evidence="7">
    <location>
        <position position="263"/>
    </location>
    <ligand>
        <name>(6S)-NADPHX</name>
        <dbReference type="ChEBI" id="CHEBI:64076"/>
    </ligand>
</feature>
<evidence type="ECO:0000256" key="5">
    <source>
        <dbReference type="ARBA" id="ARBA00023239"/>
    </source>
</evidence>
<dbReference type="Proteomes" id="UP001295794">
    <property type="component" value="Unassembled WGS sequence"/>
</dbReference>
<comment type="similarity">
    <text evidence="7">Belongs to the NnrD/CARKD family.</text>
</comment>
<name>A0AAD2HXK4_9AGAR</name>
<evidence type="ECO:0000256" key="8">
    <source>
        <dbReference type="SAM" id="MobiDB-lite"/>
    </source>
</evidence>
<dbReference type="GO" id="GO:0046496">
    <property type="term" value="P:nicotinamide nucleotide metabolic process"/>
    <property type="evidence" value="ECO:0007669"/>
    <property type="project" value="UniProtKB-UniRule"/>
</dbReference>
<feature type="domain" description="YjeF C-terminal" evidence="9">
    <location>
        <begin position="16"/>
        <end position="337"/>
    </location>
</feature>
<gene>
    <name evidence="10" type="ORF">MYCIT1_LOCUS35461</name>
</gene>
<evidence type="ECO:0000259" key="9">
    <source>
        <dbReference type="PROSITE" id="PS51383"/>
    </source>
</evidence>
<evidence type="ECO:0000256" key="6">
    <source>
        <dbReference type="ARBA" id="ARBA00047472"/>
    </source>
</evidence>
<keyword evidence="3" id="KW-0521">NADP</keyword>
<organism evidence="10 11">
    <name type="scientific">Mycena citricolor</name>
    <dbReference type="NCBI Taxonomy" id="2018698"/>
    <lineage>
        <taxon>Eukaryota</taxon>
        <taxon>Fungi</taxon>
        <taxon>Dikarya</taxon>
        <taxon>Basidiomycota</taxon>
        <taxon>Agaricomycotina</taxon>
        <taxon>Agaricomycetes</taxon>
        <taxon>Agaricomycetidae</taxon>
        <taxon>Agaricales</taxon>
        <taxon>Marasmiineae</taxon>
        <taxon>Mycenaceae</taxon>
        <taxon>Mycena</taxon>
    </lineage>
</organism>